<sequence length="165" mass="17685">MTSPASSHAVAAHPKNAAPLPLHDFREWHICALARNERSPMFKGFKEFIAQGNVLELAVAVIIGGAFAPIVEAVTNVIMGIIGALVGKPNFDSVLAFSINGSDPIQPGTIITAAVNFLLVAAAVYFCIVAPMNKLNARLKQEEEEAAEPTDVELLAEIRDLLKQR</sequence>
<dbReference type="PANTHER" id="PTHR30266">
    <property type="entry name" value="MECHANOSENSITIVE CHANNEL MSCL"/>
    <property type="match status" value="1"/>
</dbReference>
<reference evidence="11" key="1">
    <citation type="submission" date="2016-10" db="EMBL/GenBank/DDBJ databases">
        <authorList>
            <person name="Varghese N."/>
            <person name="Submissions S."/>
        </authorList>
    </citation>
    <scope>NUCLEOTIDE SEQUENCE [LARGE SCALE GENOMIC DNA]</scope>
    <source>
        <strain evidence="11">DSM 27982</strain>
    </source>
</reference>
<evidence type="ECO:0000256" key="6">
    <source>
        <dbReference type="ARBA" id="ARBA00023065"/>
    </source>
</evidence>
<keyword evidence="3 9" id="KW-1003">Cell membrane</keyword>
<accession>A0A1H0E857</accession>
<keyword evidence="11" id="KW-1185">Reference proteome</keyword>
<evidence type="ECO:0000256" key="3">
    <source>
        <dbReference type="ARBA" id="ARBA00022475"/>
    </source>
</evidence>
<dbReference type="Proteomes" id="UP000198541">
    <property type="component" value="Unassembled WGS sequence"/>
</dbReference>
<organism evidence="10 11">
    <name type="scientific">Actinomyces ruminicola</name>
    <dbReference type="NCBI Taxonomy" id="332524"/>
    <lineage>
        <taxon>Bacteria</taxon>
        <taxon>Bacillati</taxon>
        <taxon>Actinomycetota</taxon>
        <taxon>Actinomycetes</taxon>
        <taxon>Actinomycetales</taxon>
        <taxon>Actinomycetaceae</taxon>
        <taxon>Actinomyces</taxon>
    </lineage>
</organism>
<evidence type="ECO:0000256" key="5">
    <source>
        <dbReference type="ARBA" id="ARBA00022989"/>
    </source>
</evidence>
<evidence type="ECO:0000313" key="11">
    <source>
        <dbReference type="Proteomes" id="UP000198541"/>
    </source>
</evidence>
<dbReference type="PRINTS" id="PR01264">
    <property type="entry name" value="MECHCHANNEL"/>
</dbReference>
<dbReference type="InterPro" id="IPR001185">
    <property type="entry name" value="MS_channel"/>
</dbReference>
<proteinExistence type="inferred from homology"/>
<evidence type="ECO:0000256" key="8">
    <source>
        <dbReference type="ARBA" id="ARBA00023303"/>
    </source>
</evidence>
<evidence type="ECO:0000256" key="2">
    <source>
        <dbReference type="ARBA" id="ARBA00022448"/>
    </source>
</evidence>
<dbReference type="AlphaFoldDB" id="A0A1H0E857"/>
<evidence type="ECO:0000256" key="1">
    <source>
        <dbReference type="ARBA" id="ARBA00004141"/>
    </source>
</evidence>
<dbReference type="GO" id="GO:0005886">
    <property type="term" value="C:plasma membrane"/>
    <property type="evidence" value="ECO:0007669"/>
    <property type="project" value="UniProtKB-SubCell"/>
</dbReference>
<comment type="subunit">
    <text evidence="9">Homopentamer.</text>
</comment>
<keyword evidence="4 9" id="KW-0812">Transmembrane</keyword>
<feature type="transmembrane region" description="Helical" evidence="9">
    <location>
        <begin position="54"/>
        <end position="87"/>
    </location>
</feature>
<dbReference type="Gene3D" id="1.10.1200.120">
    <property type="entry name" value="Large-conductance mechanosensitive channel, MscL, domain 1"/>
    <property type="match status" value="1"/>
</dbReference>
<keyword evidence="7 9" id="KW-0472">Membrane</keyword>
<keyword evidence="5 9" id="KW-1133">Transmembrane helix</keyword>
<feature type="transmembrane region" description="Helical" evidence="9">
    <location>
        <begin position="107"/>
        <end position="130"/>
    </location>
</feature>
<comment type="function">
    <text evidence="9">Channel that opens in response to stretch forces in the membrane lipid bilayer. May participate in the regulation of osmotic pressure changes within the cell.</text>
</comment>
<name>A0A1H0E857_9ACTO</name>
<keyword evidence="8 9" id="KW-0407">Ion channel</keyword>
<evidence type="ECO:0000256" key="4">
    <source>
        <dbReference type="ARBA" id="ARBA00022692"/>
    </source>
</evidence>
<dbReference type="HAMAP" id="MF_00115">
    <property type="entry name" value="MscL"/>
    <property type="match status" value="1"/>
</dbReference>
<dbReference type="EMBL" id="FNIM01000014">
    <property type="protein sequence ID" value="SDN78501.1"/>
    <property type="molecule type" value="Genomic_DNA"/>
</dbReference>
<protein>
    <recommendedName>
        <fullName evidence="9">Large-conductance mechanosensitive channel</fullName>
    </recommendedName>
</protein>
<dbReference type="STRING" id="332524.SAMN04487766_10512"/>
<dbReference type="InterPro" id="IPR036019">
    <property type="entry name" value="MscL_channel"/>
</dbReference>
<evidence type="ECO:0000256" key="9">
    <source>
        <dbReference type="HAMAP-Rule" id="MF_00115"/>
    </source>
</evidence>
<keyword evidence="6 9" id="KW-0406">Ion transport</keyword>
<evidence type="ECO:0000313" key="10">
    <source>
        <dbReference type="EMBL" id="SDN78501.1"/>
    </source>
</evidence>
<dbReference type="GO" id="GO:0008381">
    <property type="term" value="F:mechanosensitive monoatomic ion channel activity"/>
    <property type="evidence" value="ECO:0007669"/>
    <property type="project" value="UniProtKB-UniRule"/>
</dbReference>
<dbReference type="SUPFAM" id="SSF81330">
    <property type="entry name" value="Gated mechanosensitive channel"/>
    <property type="match status" value="1"/>
</dbReference>
<keyword evidence="2 9" id="KW-0813">Transport</keyword>
<comment type="similarity">
    <text evidence="9">Belongs to the MscL family.</text>
</comment>
<dbReference type="NCBIfam" id="TIGR00220">
    <property type="entry name" value="mscL"/>
    <property type="match status" value="1"/>
</dbReference>
<dbReference type="Pfam" id="PF01741">
    <property type="entry name" value="MscL"/>
    <property type="match status" value="1"/>
</dbReference>
<gene>
    <name evidence="9" type="primary">mscL</name>
    <name evidence="10" type="ORF">SAMN05216355_11451</name>
</gene>
<comment type="subcellular location">
    <subcellularLocation>
        <location evidence="9">Cell membrane</location>
        <topology evidence="9">Multi-pass membrane protein</topology>
    </subcellularLocation>
    <subcellularLocation>
        <location evidence="1">Membrane</location>
        <topology evidence="1">Multi-pass membrane protein</topology>
    </subcellularLocation>
</comment>
<dbReference type="PANTHER" id="PTHR30266:SF2">
    <property type="entry name" value="LARGE-CONDUCTANCE MECHANOSENSITIVE CHANNEL"/>
    <property type="match status" value="1"/>
</dbReference>
<dbReference type="InterPro" id="IPR037673">
    <property type="entry name" value="MSC/AndL"/>
</dbReference>
<evidence type="ECO:0000256" key="7">
    <source>
        <dbReference type="ARBA" id="ARBA00023136"/>
    </source>
</evidence>